<evidence type="ECO:0000313" key="2">
    <source>
        <dbReference type="EMBL" id="HHV68805.1"/>
    </source>
</evidence>
<evidence type="ECO:0000313" key="3">
    <source>
        <dbReference type="Proteomes" id="UP000551563"/>
    </source>
</evidence>
<feature type="region of interest" description="Disordered" evidence="1">
    <location>
        <begin position="1"/>
        <end position="42"/>
    </location>
</feature>
<organism evidence="2 3">
    <name type="scientific">Brucella intermedia</name>
    <dbReference type="NCBI Taxonomy" id="94625"/>
    <lineage>
        <taxon>Bacteria</taxon>
        <taxon>Pseudomonadati</taxon>
        <taxon>Pseudomonadota</taxon>
        <taxon>Alphaproteobacteria</taxon>
        <taxon>Hyphomicrobiales</taxon>
        <taxon>Brucellaceae</taxon>
        <taxon>Brucella/Ochrobactrum group</taxon>
        <taxon>Brucella</taxon>
    </lineage>
</organism>
<dbReference type="Proteomes" id="UP000551563">
    <property type="component" value="Unassembled WGS sequence"/>
</dbReference>
<protein>
    <submittedName>
        <fullName evidence="2">Benenodin family lasso peptide</fullName>
    </submittedName>
</protein>
<dbReference type="NCBIfam" id="NF033522">
    <property type="entry name" value="lasso_benenodin"/>
    <property type="match status" value="1"/>
</dbReference>
<accession>A0A7V6U0B9</accession>
<reference evidence="2 3" key="1">
    <citation type="journal article" date="2020" name="Biotechnol. Biofuels">
        <title>New insights from the biogas microbiome by comprehensive genome-resolved metagenomics of nearly 1600 species originating from multiple anaerobic digesters.</title>
        <authorList>
            <person name="Campanaro S."/>
            <person name="Treu L."/>
            <person name="Rodriguez-R L.M."/>
            <person name="Kovalovszki A."/>
            <person name="Ziels R.M."/>
            <person name="Maus I."/>
            <person name="Zhu X."/>
            <person name="Kougias P.G."/>
            <person name="Basile A."/>
            <person name="Luo G."/>
            <person name="Schluter A."/>
            <person name="Konstantinidis K.T."/>
            <person name="Angelidaki I."/>
        </authorList>
    </citation>
    <scope>NUCLEOTIDE SEQUENCE [LARGE SCALE GENOMIC DNA]</scope>
    <source>
        <strain evidence="2">AS04akNAM_66</strain>
    </source>
</reference>
<comment type="caution">
    <text evidence="2">The sequence shown here is derived from an EMBL/GenBank/DDBJ whole genome shotgun (WGS) entry which is preliminary data.</text>
</comment>
<dbReference type="Pfam" id="PF24178">
    <property type="entry name" value="Subterisin"/>
    <property type="match status" value="1"/>
</dbReference>
<proteinExistence type="predicted"/>
<dbReference type="InterPro" id="IPR049805">
    <property type="entry name" value="Lasso_benenodin"/>
</dbReference>
<gene>
    <name evidence="2" type="ORF">GXX48_14325</name>
</gene>
<dbReference type="EMBL" id="DUMN01000402">
    <property type="protein sequence ID" value="HHV68805.1"/>
    <property type="molecule type" value="Genomic_DNA"/>
</dbReference>
<name>A0A7V6U0B9_9HYPH</name>
<evidence type="ECO:0000256" key="1">
    <source>
        <dbReference type="SAM" id="MobiDB-lite"/>
    </source>
</evidence>
<sequence length="42" mass="4444">MNREQNDDLIDLGAVTEETKGPGPEGDDFIGQQLTPAGLADD</sequence>
<dbReference type="AlphaFoldDB" id="A0A7V6U0B9"/>